<keyword evidence="1" id="KW-0812">Transmembrane</keyword>
<keyword evidence="1" id="KW-0472">Membrane</keyword>
<dbReference type="AlphaFoldDB" id="X1T020"/>
<gene>
    <name evidence="2" type="ORF">S12H4_25307</name>
</gene>
<keyword evidence="1" id="KW-1133">Transmembrane helix</keyword>
<sequence length="45" mass="5376">NEITKKLSKERIVFITGTPEYGKTFVFPNLSFFYILYIQMDLQNK</sequence>
<feature type="non-terminal residue" evidence="2">
    <location>
        <position position="1"/>
    </location>
</feature>
<accession>X1T020</accession>
<evidence type="ECO:0000256" key="1">
    <source>
        <dbReference type="SAM" id="Phobius"/>
    </source>
</evidence>
<comment type="caution">
    <text evidence="2">The sequence shown here is derived from an EMBL/GenBank/DDBJ whole genome shotgun (WGS) entry which is preliminary data.</text>
</comment>
<dbReference type="EMBL" id="BARW01014120">
    <property type="protein sequence ID" value="GAI73419.1"/>
    <property type="molecule type" value="Genomic_DNA"/>
</dbReference>
<feature type="transmembrane region" description="Helical" evidence="1">
    <location>
        <begin position="21"/>
        <end position="40"/>
    </location>
</feature>
<organism evidence="2">
    <name type="scientific">marine sediment metagenome</name>
    <dbReference type="NCBI Taxonomy" id="412755"/>
    <lineage>
        <taxon>unclassified sequences</taxon>
        <taxon>metagenomes</taxon>
        <taxon>ecological metagenomes</taxon>
    </lineage>
</organism>
<reference evidence="2" key="1">
    <citation type="journal article" date="2014" name="Front. Microbiol.">
        <title>High frequency of phylogenetically diverse reductive dehalogenase-homologous genes in deep subseafloor sedimentary metagenomes.</title>
        <authorList>
            <person name="Kawai M."/>
            <person name="Futagami T."/>
            <person name="Toyoda A."/>
            <person name="Takaki Y."/>
            <person name="Nishi S."/>
            <person name="Hori S."/>
            <person name="Arai W."/>
            <person name="Tsubouchi T."/>
            <person name="Morono Y."/>
            <person name="Uchiyama I."/>
            <person name="Ito T."/>
            <person name="Fujiyama A."/>
            <person name="Inagaki F."/>
            <person name="Takami H."/>
        </authorList>
    </citation>
    <scope>NUCLEOTIDE SEQUENCE</scope>
    <source>
        <strain evidence="2">Expedition CK06-06</strain>
    </source>
</reference>
<protein>
    <submittedName>
        <fullName evidence="2">Uncharacterized protein</fullName>
    </submittedName>
</protein>
<evidence type="ECO:0000313" key="2">
    <source>
        <dbReference type="EMBL" id="GAI73419.1"/>
    </source>
</evidence>
<name>X1T020_9ZZZZ</name>
<proteinExistence type="predicted"/>